<accession>A0A081BG48</accession>
<dbReference type="PANTHER" id="PTHR41259:SF1">
    <property type="entry name" value="DOUBLE-STRAND BREAK REPAIR RAD50 ATPASE, PUTATIVE-RELATED"/>
    <property type="match status" value="1"/>
</dbReference>
<dbReference type="OrthoDB" id="9764467at2"/>
<dbReference type="Proteomes" id="UP000028700">
    <property type="component" value="Unassembled WGS sequence"/>
</dbReference>
<dbReference type="PANTHER" id="PTHR41259">
    <property type="entry name" value="DOUBLE-STRAND BREAK REPAIR RAD50 ATPASE, PUTATIVE-RELATED"/>
    <property type="match status" value="1"/>
</dbReference>
<evidence type="ECO:0000259" key="2">
    <source>
        <dbReference type="Pfam" id="PF13514"/>
    </source>
</evidence>
<dbReference type="EMBL" id="BBJM01000001">
    <property type="protein sequence ID" value="GAK47016.1"/>
    <property type="molecule type" value="Genomic_DNA"/>
</dbReference>
<dbReference type="Gene3D" id="3.40.50.300">
    <property type="entry name" value="P-loop containing nucleotide triphosphate hydrolases"/>
    <property type="match status" value="2"/>
</dbReference>
<dbReference type="STRING" id="1291743.LOSG293_011150"/>
<dbReference type="AlphaFoldDB" id="A0A081BG48"/>
<gene>
    <name evidence="3" type="ORF">LOSG293_011150</name>
</gene>
<dbReference type="SUPFAM" id="SSF52540">
    <property type="entry name" value="P-loop containing nucleoside triphosphate hydrolases"/>
    <property type="match status" value="1"/>
</dbReference>
<dbReference type="Pfam" id="PF13514">
    <property type="entry name" value="AAA_27"/>
    <property type="match status" value="1"/>
</dbReference>
<feature type="domain" description="YhaN AAA" evidence="2">
    <location>
        <begin position="1"/>
        <end position="197"/>
    </location>
</feature>
<feature type="coiled-coil region" evidence="1">
    <location>
        <begin position="204"/>
        <end position="241"/>
    </location>
</feature>
<proteinExistence type="predicted"/>
<protein>
    <recommendedName>
        <fullName evidence="2">YhaN AAA domain-containing protein</fullName>
    </recommendedName>
</protein>
<organism evidence="3 4">
    <name type="scientific">Secundilactobacillus oryzae JCM 18671</name>
    <dbReference type="NCBI Taxonomy" id="1291743"/>
    <lineage>
        <taxon>Bacteria</taxon>
        <taxon>Bacillati</taxon>
        <taxon>Bacillota</taxon>
        <taxon>Bacilli</taxon>
        <taxon>Lactobacillales</taxon>
        <taxon>Lactobacillaceae</taxon>
        <taxon>Secundilactobacillus</taxon>
    </lineage>
</organism>
<name>A0A081BG48_9LACO</name>
<keyword evidence="4" id="KW-1185">Reference proteome</keyword>
<evidence type="ECO:0000313" key="4">
    <source>
        <dbReference type="Proteomes" id="UP000028700"/>
    </source>
</evidence>
<keyword evidence="1" id="KW-0175">Coiled coil</keyword>
<feature type="coiled-coil region" evidence="1">
    <location>
        <begin position="487"/>
        <end position="521"/>
    </location>
</feature>
<dbReference type="eggNOG" id="COG4717">
    <property type="taxonomic scope" value="Bacteria"/>
</dbReference>
<sequence>MKITKLVIYGYGKFVDQTIEIDSQFQAFVGPNEAGKTTIARFIHDMLFGFPTRKSSLNRYEPKNSSRYGGELFFEHNHTAYQLTRVAGKAGGDFKLKNITSQTDLPHQDLHTLINPIDMALYDEVFNLTDHKLDAVLQLTQQDIANRIRLIGTVGSHTLTEMIDAFKARSDELYRPRGRKQPIAVELENQHQLGQKIQVKRQDYRHYQDLVQLAESLKKQLEEAHETIQQITNQHQHLQSLVNYWPAYERYHTLSSKLSDTGHTSEITESTWQQFLKLQMALEQLQQQLNALEQRQAPNGTQSRLMRIKQQNLGNWQQLVDQLPEMLQTQLRLSDFKQTVEKLAWEQEQLSADVGDTIPFDVATEAEVSRLLETQPSRQTSRSRVAANQSITSQRSYVNSWSIAGTAILLLGLLFLPGGVKVFGAIVGLWLIGYGVLQGGNVQSPRSTSFGNQTGSETRLREISAAFQMQSFPYSQWFVIQAKLQTLEKNQGELTNAQTQVKLAEQKLTDYQQRWQSLLNQPMPQATFFADLKRHLNEVEVEERTNTESLTNQKILQQRSAEIQRAIVTQTAAMQALLAQNREVSVADFETHYHQQQAAVQDRATQSALNTELTPDLLSELGQYDQLATLQTKVNQLATQLSKLNDQQQVTTLKLAETKMQVARLTQDATYEELLQQQAAKEEQINDLVFEWLSNQLAAKLVGQVVDQAVQNRQPEILTLTKTYFKLLTQNRYNEVNFTEQGIRLTRFDEQQFDVVELSKGTAQQLYLAVALAFAVTIGRQLPMPILIDDAFVSFDGVRRQTALKLLEEISRQNQVIYFTAGETVKMAFDATQVNLLTQ</sequence>
<dbReference type="InterPro" id="IPR038734">
    <property type="entry name" value="YhaN_AAA"/>
</dbReference>
<evidence type="ECO:0000313" key="3">
    <source>
        <dbReference type="EMBL" id="GAK47016.1"/>
    </source>
</evidence>
<comment type="caution">
    <text evidence="3">The sequence shown here is derived from an EMBL/GenBank/DDBJ whole genome shotgun (WGS) entry which is preliminary data.</text>
</comment>
<evidence type="ECO:0000256" key="1">
    <source>
        <dbReference type="SAM" id="Coils"/>
    </source>
</evidence>
<dbReference type="InterPro" id="IPR027417">
    <property type="entry name" value="P-loop_NTPase"/>
</dbReference>
<reference evidence="3" key="1">
    <citation type="journal article" date="2014" name="Genome Announc.">
        <title>Draft Genome Sequence of Lactobacillus oryzae Strain SG293T.</title>
        <authorList>
            <person name="Tanizawa Y."/>
            <person name="Fujisawa T."/>
            <person name="Mochizuki T."/>
            <person name="Kaminuma E."/>
            <person name="Nakamura Y."/>
            <person name="Tohno M."/>
        </authorList>
    </citation>
    <scope>NUCLEOTIDE SEQUENCE [LARGE SCALE GENOMIC DNA]</scope>
    <source>
        <strain evidence="3">SG293</strain>
    </source>
</reference>
<dbReference type="RefSeq" id="WP_034525730.1">
    <property type="nucleotide sequence ID" value="NZ_BBJM01000001.1"/>
</dbReference>